<evidence type="ECO:0000256" key="1">
    <source>
        <dbReference type="SAM" id="MobiDB-lite"/>
    </source>
</evidence>
<evidence type="ECO:0000313" key="2">
    <source>
        <dbReference type="EMBL" id="BAU89945.1"/>
    </source>
</evidence>
<gene>
    <name evidence="2" type="ORF">MPPM_1340</name>
</gene>
<dbReference type="AlphaFoldDB" id="A0A160PCC0"/>
<sequence>MPSIEEIVGPIEREPKIPGTRPGESEEVRYVSFQPPHRPADVFREVTRAVTPPLPKSGSVMLERCILTLPDGLRFYALSFHSDVRGWQRQIEEGARMLGLVSARLEDEVLHLSDGRSIPLSDCKVEFD</sequence>
<accession>A0A160PCC0</accession>
<dbReference type="EMBL" id="AP014809">
    <property type="protein sequence ID" value="BAU89945.1"/>
    <property type="molecule type" value="Genomic_DNA"/>
</dbReference>
<dbReference type="Proteomes" id="UP000218288">
    <property type="component" value="Chromosome"/>
</dbReference>
<name>A0A160PCC0_9HYPH</name>
<feature type="region of interest" description="Disordered" evidence="1">
    <location>
        <begin position="1"/>
        <end position="25"/>
    </location>
</feature>
<proteinExistence type="predicted"/>
<protein>
    <submittedName>
        <fullName evidence="2">Uncharacterized protein</fullName>
    </submittedName>
</protein>
<reference evidence="2 3" key="1">
    <citation type="journal article" date="2016" name="Genome Announc.">
        <title>Complete Genome Sequence of Methylobacterium populi P-1M, Isolated from Pink-Pigmented Household Biofilm.</title>
        <authorList>
            <person name="Morohoshi T."/>
            <person name="Ikeda T."/>
        </authorList>
    </citation>
    <scope>NUCLEOTIDE SEQUENCE [LARGE SCALE GENOMIC DNA]</scope>
    <source>
        <strain evidence="2 3">P-1M</strain>
    </source>
</reference>
<evidence type="ECO:0000313" key="3">
    <source>
        <dbReference type="Proteomes" id="UP000218288"/>
    </source>
</evidence>
<organism evidence="2 3">
    <name type="scientific">Methylorubrum populi</name>
    <dbReference type="NCBI Taxonomy" id="223967"/>
    <lineage>
        <taxon>Bacteria</taxon>
        <taxon>Pseudomonadati</taxon>
        <taxon>Pseudomonadota</taxon>
        <taxon>Alphaproteobacteria</taxon>
        <taxon>Hyphomicrobiales</taxon>
        <taxon>Methylobacteriaceae</taxon>
        <taxon>Methylorubrum</taxon>
    </lineage>
</organism>